<dbReference type="InterPro" id="IPR044677">
    <property type="entry name" value="SLC25A3/Pic2/Mir1-like"/>
</dbReference>
<evidence type="ECO:0000256" key="12">
    <source>
        <dbReference type="SAM" id="Phobius"/>
    </source>
</evidence>
<protein>
    <recommendedName>
        <fullName evidence="14">ADP,ATP carrier protein</fullName>
    </recommendedName>
</protein>
<dbReference type="PANTHER" id="PTHR45671">
    <property type="entry name" value="SOLUTE CARRIER FAMILY 25 (MITOCHONDRIAL CARRIER PHOSPHATE CARRIER), MEMBER 3, LIKE-RELATED-RELATED"/>
    <property type="match status" value="1"/>
</dbReference>
<dbReference type="AlphaFoldDB" id="A0A059C5M5"/>
<sequence length="222" mass="24857">MWKVQFSTRIGWFRGVALFMIVLLWHVNPIKYNIIYSCFTTLLSKQCPSALWRGWATKFFRYGAQGGCRFSLYEYFKRVYSNALIGSNRSLIFFLGSASVEAFANVALCPFEAVKIRVQAQSHFSKGLVDGFPKVYASKGPSRAVSMVMFSTFEHSVDFLYPGYVAGYVGSFVSNPANNIVASINNKKADSLMPAIRNIKVANLFTRSLPIRIILVGPVVTL</sequence>
<evidence type="ECO:0000256" key="11">
    <source>
        <dbReference type="RuleBase" id="RU000488"/>
    </source>
</evidence>
<dbReference type="Pfam" id="PF00153">
    <property type="entry name" value="Mito_carr"/>
    <property type="match status" value="2"/>
</dbReference>
<evidence type="ECO:0000256" key="10">
    <source>
        <dbReference type="PROSITE-ProRule" id="PRU00282"/>
    </source>
</evidence>
<evidence type="ECO:0000256" key="6">
    <source>
        <dbReference type="ARBA" id="ARBA00022792"/>
    </source>
</evidence>
<dbReference type="InterPro" id="IPR018108">
    <property type="entry name" value="MCP_transmembrane"/>
</dbReference>
<evidence type="ECO:0000256" key="9">
    <source>
        <dbReference type="ARBA" id="ARBA00023136"/>
    </source>
</evidence>
<keyword evidence="7 12" id="KW-1133">Transmembrane helix</keyword>
<keyword evidence="4 10" id="KW-0812">Transmembrane</keyword>
<keyword evidence="8" id="KW-0496">Mitochondrion</keyword>
<comment type="subcellular location">
    <subcellularLocation>
        <location evidence="1">Mitochondrion inner membrane</location>
        <topology evidence="1">Multi-pass membrane protein</topology>
    </subcellularLocation>
</comment>
<evidence type="ECO:0000313" key="13">
    <source>
        <dbReference type="EMBL" id="KCW73245.1"/>
    </source>
</evidence>
<dbReference type="InterPro" id="IPR023395">
    <property type="entry name" value="MCP_dom_sf"/>
</dbReference>
<evidence type="ECO:0000256" key="3">
    <source>
        <dbReference type="ARBA" id="ARBA00022448"/>
    </source>
</evidence>
<proteinExistence type="inferred from homology"/>
<evidence type="ECO:0000256" key="7">
    <source>
        <dbReference type="ARBA" id="ARBA00022989"/>
    </source>
</evidence>
<evidence type="ECO:0000256" key="8">
    <source>
        <dbReference type="ARBA" id="ARBA00023128"/>
    </source>
</evidence>
<evidence type="ECO:0000256" key="4">
    <source>
        <dbReference type="ARBA" id="ARBA00022692"/>
    </source>
</evidence>
<dbReference type="PROSITE" id="PS50920">
    <property type="entry name" value="SOLCAR"/>
    <property type="match status" value="1"/>
</dbReference>
<keyword evidence="9 10" id="KW-0472">Membrane</keyword>
<dbReference type="Gene3D" id="1.50.40.10">
    <property type="entry name" value="Mitochondrial carrier domain"/>
    <property type="match status" value="1"/>
</dbReference>
<comment type="similarity">
    <text evidence="2 11">Belongs to the mitochondrial carrier (TC 2.A.29) family.</text>
</comment>
<keyword evidence="6" id="KW-0999">Mitochondrion inner membrane</keyword>
<keyword evidence="5" id="KW-0677">Repeat</keyword>
<reference evidence="13" key="1">
    <citation type="submission" date="2013-07" db="EMBL/GenBank/DDBJ databases">
        <title>The genome of Eucalyptus grandis.</title>
        <authorList>
            <person name="Schmutz J."/>
            <person name="Hayes R."/>
            <person name="Myburg A."/>
            <person name="Tuskan G."/>
            <person name="Grattapaglia D."/>
            <person name="Rokhsar D.S."/>
        </authorList>
    </citation>
    <scope>NUCLEOTIDE SEQUENCE</scope>
    <source>
        <tissue evidence="13">Leaf extractions</tissue>
    </source>
</reference>
<keyword evidence="3 11" id="KW-0813">Transport</keyword>
<accession>A0A059C5M5</accession>
<gene>
    <name evidence="13" type="ORF">EUGRSUZ_E01710</name>
</gene>
<evidence type="ECO:0000256" key="2">
    <source>
        <dbReference type="ARBA" id="ARBA00006375"/>
    </source>
</evidence>
<feature type="repeat" description="Solcar" evidence="10">
    <location>
        <begin position="1"/>
        <end position="79"/>
    </location>
</feature>
<dbReference type="GO" id="GO:1990547">
    <property type="term" value="P:mitochondrial phosphate ion transmembrane transport"/>
    <property type="evidence" value="ECO:0007669"/>
    <property type="project" value="InterPro"/>
</dbReference>
<dbReference type="GO" id="GO:0005315">
    <property type="term" value="F:phosphate transmembrane transporter activity"/>
    <property type="evidence" value="ECO:0000318"/>
    <property type="project" value="GO_Central"/>
</dbReference>
<dbReference type="Gramene" id="KCW73245">
    <property type="protein sequence ID" value="KCW73245"/>
    <property type="gene ID" value="EUGRSUZ_E01710"/>
</dbReference>
<dbReference type="GO" id="GO:0035435">
    <property type="term" value="P:phosphate ion transmembrane transport"/>
    <property type="evidence" value="ECO:0000318"/>
    <property type="project" value="GO_Central"/>
</dbReference>
<dbReference type="GO" id="GO:0005743">
    <property type="term" value="C:mitochondrial inner membrane"/>
    <property type="evidence" value="ECO:0000318"/>
    <property type="project" value="GO_Central"/>
</dbReference>
<feature type="transmembrane region" description="Helical" evidence="12">
    <location>
        <begin position="12"/>
        <end position="28"/>
    </location>
</feature>
<evidence type="ECO:0000256" key="5">
    <source>
        <dbReference type="ARBA" id="ARBA00022737"/>
    </source>
</evidence>
<name>A0A059C5M5_EUCGR</name>
<dbReference type="EMBL" id="KK198757">
    <property type="protein sequence ID" value="KCW73245.1"/>
    <property type="molecule type" value="Genomic_DNA"/>
</dbReference>
<organism evidence="13">
    <name type="scientific">Eucalyptus grandis</name>
    <name type="common">Flooded gum</name>
    <dbReference type="NCBI Taxonomy" id="71139"/>
    <lineage>
        <taxon>Eukaryota</taxon>
        <taxon>Viridiplantae</taxon>
        <taxon>Streptophyta</taxon>
        <taxon>Embryophyta</taxon>
        <taxon>Tracheophyta</taxon>
        <taxon>Spermatophyta</taxon>
        <taxon>Magnoliopsida</taxon>
        <taxon>eudicotyledons</taxon>
        <taxon>Gunneridae</taxon>
        <taxon>Pentapetalae</taxon>
        <taxon>rosids</taxon>
        <taxon>malvids</taxon>
        <taxon>Myrtales</taxon>
        <taxon>Myrtaceae</taxon>
        <taxon>Myrtoideae</taxon>
        <taxon>Eucalypteae</taxon>
        <taxon>Eucalyptus</taxon>
    </lineage>
</organism>
<dbReference type="PANTHER" id="PTHR45671:SF14">
    <property type="entry name" value="PHOSPHATE CARRIER PROTEIN"/>
    <property type="match status" value="1"/>
</dbReference>
<evidence type="ECO:0008006" key="14">
    <source>
        <dbReference type="Google" id="ProtNLM"/>
    </source>
</evidence>
<dbReference type="STRING" id="71139.A0A059C5M5"/>
<evidence type="ECO:0000256" key="1">
    <source>
        <dbReference type="ARBA" id="ARBA00004448"/>
    </source>
</evidence>
<dbReference type="SUPFAM" id="SSF103506">
    <property type="entry name" value="Mitochondrial carrier"/>
    <property type="match status" value="1"/>
</dbReference>
<dbReference type="InParanoid" id="A0A059C5M5"/>